<evidence type="ECO:0000259" key="9">
    <source>
        <dbReference type="Pfam" id="PF06144"/>
    </source>
</evidence>
<dbReference type="InterPro" id="IPR005790">
    <property type="entry name" value="DNA_polIII_delta"/>
</dbReference>
<dbReference type="GO" id="GO:0006261">
    <property type="term" value="P:DNA-templated DNA replication"/>
    <property type="evidence" value="ECO:0007669"/>
    <property type="project" value="TreeGrafter"/>
</dbReference>
<dbReference type="STRING" id="753702.SAMN04488102_101184"/>
<evidence type="ECO:0000256" key="2">
    <source>
        <dbReference type="ARBA" id="ARBA00017703"/>
    </source>
</evidence>
<dbReference type="SUPFAM" id="SSF52540">
    <property type="entry name" value="P-loop containing nucleoside triphosphate hydrolases"/>
    <property type="match status" value="1"/>
</dbReference>
<dbReference type="Pfam" id="PF21694">
    <property type="entry name" value="DNA_pol3_delta_C"/>
    <property type="match status" value="1"/>
</dbReference>
<dbReference type="GO" id="GO:0003887">
    <property type="term" value="F:DNA-directed DNA polymerase activity"/>
    <property type="evidence" value="ECO:0007669"/>
    <property type="project" value="UniProtKB-KW"/>
</dbReference>
<dbReference type="InterPro" id="IPR048466">
    <property type="entry name" value="DNA_pol3_delta-like_C"/>
</dbReference>
<name>A0A1I1EPC2_9LACT</name>
<organism evidence="11 12">
    <name type="scientific">Alkalibacterium subtropicum</name>
    <dbReference type="NCBI Taxonomy" id="753702"/>
    <lineage>
        <taxon>Bacteria</taxon>
        <taxon>Bacillati</taxon>
        <taxon>Bacillota</taxon>
        <taxon>Bacilli</taxon>
        <taxon>Lactobacillales</taxon>
        <taxon>Carnobacteriaceae</taxon>
        <taxon>Alkalibacterium</taxon>
    </lineage>
</organism>
<evidence type="ECO:0000256" key="6">
    <source>
        <dbReference type="ARBA" id="ARBA00022932"/>
    </source>
</evidence>
<protein>
    <recommendedName>
        <fullName evidence="2">DNA polymerase III subunit delta</fullName>
        <ecNumber evidence="1">2.7.7.7</ecNumber>
    </recommendedName>
</protein>
<evidence type="ECO:0000256" key="1">
    <source>
        <dbReference type="ARBA" id="ARBA00012417"/>
    </source>
</evidence>
<sequence length="343" mass="39778">MKTVLKQIDKIKKGQLKPVYAVTGTERMLIEEVTTSLTDTIRSGQEDDMNIMHFDLNETSIDDVIYEAESFPFFGGQKLIFIHSSYIFTGKKVSSAVKHTPSLVENYLKDPSDFSILVFIAPYDKLDKRKKVTKSLLKSAEVIDVTPASDKDTADYLKNYCEKSGYHMSRESLERLMQLTDRNLSKAKNELDKLMVYHIEDKEISMESIDKLVSKSLEQNIFELNERVLRKNIKQSIELYQDLLHQKEDPIKILALMISQFRLLLQVKILRTKGYQQADIAGILKIHPYRVKLALQTEKRFKQTTLSQAHRYLISADYEIKSGKVDPEMQIELFIWKFSTMTE</sequence>
<dbReference type="Proteomes" id="UP000199612">
    <property type="component" value="Unassembled WGS sequence"/>
</dbReference>
<keyword evidence="4" id="KW-0548">Nucleotidyltransferase</keyword>
<dbReference type="InterPro" id="IPR010372">
    <property type="entry name" value="DNA_pol3_delta_N"/>
</dbReference>
<evidence type="ECO:0000256" key="3">
    <source>
        <dbReference type="ARBA" id="ARBA00022679"/>
    </source>
</evidence>
<keyword evidence="12" id="KW-1185">Reference proteome</keyword>
<dbReference type="InterPro" id="IPR027417">
    <property type="entry name" value="P-loop_NTPase"/>
</dbReference>
<dbReference type="PANTHER" id="PTHR34388:SF1">
    <property type="entry name" value="DNA POLYMERASE III SUBUNIT DELTA"/>
    <property type="match status" value="1"/>
</dbReference>
<dbReference type="EC" id="2.7.7.7" evidence="1"/>
<keyword evidence="3" id="KW-0808">Transferase</keyword>
<dbReference type="InterPro" id="IPR008921">
    <property type="entry name" value="DNA_pol3_clamp-load_cplx_C"/>
</dbReference>
<keyword evidence="6" id="KW-0239">DNA-directed DNA polymerase</keyword>
<evidence type="ECO:0000313" key="11">
    <source>
        <dbReference type="EMBL" id="SFB86780.1"/>
    </source>
</evidence>
<comment type="similarity">
    <text evidence="7">Belongs to the DNA polymerase HolA subunit family.</text>
</comment>
<feature type="domain" description="DNA polymerase III delta N-terminal" evidence="9">
    <location>
        <begin position="20"/>
        <end position="145"/>
    </location>
</feature>
<dbReference type="SUPFAM" id="SSF48019">
    <property type="entry name" value="post-AAA+ oligomerization domain-like"/>
    <property type="match status" value="1"/>
</dbReference>
<reference evidence="12" key="1">
    <citation type="submission" date="2016-10" db="EMBL/GenBank/DDBJ databases">
        <authorList>
            <person name="Varghese N."/>
            <person name="Submissions S."/>
        </authorList>
    </citation>
    <scope>NUCLEOTIDE SEQUENCE [LARGE SCALE GENOMIC DNA]</scope>
    <source>
        <strain evidence="12">DSM 23664</strain>
    </source>
</reference>
<evidence type="ECO:0000256" key="8">
    <source>
        <dbReference type="ARBA" id="ARBA00049244"/>
    </source>
</evidence>
<dbReference type="GO" id="GO:0003677">
    <property type="term" value="F:DNA binding"/>
    <property type="evidence" value="ECO:0007669"/>
    <property type="project" value="InterPro"/>
</dbReference>
<evidence type="ECO:0000256" key="5">
    <source>
        <dbReference type="ARBA" id="ARBA00022705"/>
    </source>
</evidence>
<evidence type="ECO:0000256" key="4">
    <source>
        <dbReference type="ARBA" id="ARBA00022695"/>
    </source>
</evidence>
<accession>A0A1I1EPC2</accession>
<feature type="domain" description="DNA polymerase III delta subunit-like C-terminal" evidence="10">
    <location>
        <begin position="218"/>
        <end position="338"/>
    </location>
</feature>
<dbReference type="Pfam" id="PF06144">
    <property type="entry name" value="DNA_pol3_delta"/>
    <property type="match status" value="1"/>
</dbReference>
<evidence type="ECO:0000313" key="12">
    <source>
        <dbReference type="Proteomes" id="UP000199612"/>
    </source>
</evidence>
<dbReference type="PANTHER" id="PTHR34388">
    <property type="entry name" value="DNA POLYMERASE III SUBUNIT DELTA"/>
    <property type="match status" value="1"/>
</dbReference>
<comment type="catalytic activity">
    <reaction evidence="8">
        <text>DNA(n) + a 2'-deoxyribonucleoside 5'-triphosphate = DNA(n+1) + diphosphate</text>
        <dbReference type="Rhea" id="RHEA:22508"/>
        <dbReference type="Rhea" id="RHEA-COMP:17339"/>
        <dbReference type="Rhea" id="RHEA-COMP:17340"/>
        <dbReference type="ChEBI" id="CHEBI:33019"/>
        <dbReference type="ChEBI" id="CHEBI:61560"/>
        <dbReference type="ChEBI" id="CHEBI:173112"/>
        <dbReference type="EC" id="2.7.7.7"/>
    </reaction>
</comment>
<dbReference type="NCBIfam" id="TIGR01128">
    <property type="entry name" value="holA"/>
    <property type="match status" value="1"/>
</dbReference>
<dbReference type="RefSeq" id="WP_091527904.1">
    <property type="nucleotide sequence ID" value="NZ_FOLT01000001.1"/>
</dbReference>
<dbReference type="Gene3D" id="3.40.50.300">
    <property type="entry name" value="P-loop containing nucleotide triphosphate hydrolases"/>
    <property type="match status" value="1"/>
</dbReference>
<dbReference type="Gene3D" id="1.10.8.60">
    <property type="match status" value="1"/>
</dbReference>
<dbReference type="AlphaFoldDB" id="A0A1I1EPC2"/>
<dbReference type="GO" id="GO:0009360">
    <property type="term" value="C:DNA polymerase III complex"/>
    <property type="evidence" value="ECO:0007669"/>
    <property type="project" value="InterPro"/>
</dbReference>
<gene>
    <name evidence="11" type="ORF">SAMN04488102_101184</name>
</gene>
<evidence type="ECO:0000259" key="10">
    <source>
        <dbReference type="Pfam" id="PF21694"/>
    </source>
</evidence>
<dbReference type="OrthoDB" id="9775929at2"/>
<dbReference type="EMBL" id="FOLT01000001">
    <property type="protein sequence ID" value="SFB86780.1"/>
    <property type="molecule type" value="Genomic_DNA"/>
</dbReference>
<proteinExistence type="inferred from homology"/>
<keyword evidence="5" id="KW-0235">DNA replication</keyword>
<evidence type="ECO:0000256" key="7">
    <source>
        <dbReference type="ARBA" id="ARBA00034754"/>
    </source>
</evidence>
<dbReference type="Gene3D" id="1.20.272.10">
    <property type="match status" value="1"/>
</dbReference>